<feature type="domain" description="TPX2 central" evidence="2">
    <location>
        <begin position="252"/>
        <end position="419"/>
    </location>
</feature>
<accession>A0A4D6LRJ3</accession>
<dbReference type="EMBL" id="CP039348">
    <property type="protein sequence ID" value="QCD91609.1"/>
    <property type="molecule type" value="Genomic_DNA"/>
</dbReference>
<dbReference type="GO" id="GO:0060236">
    <property type="term" value="P:regulation of mitotic spindle organization"/>
    <property type="evidence" value="ECO:0007669"/>
    <property type="project" value="InterPro"/>
</dbReference>
<dbReference type="GO" id="GO:0005819">
    <property type="term" value="C:spindle"/>
    <property type="evidence" value="ECO:0007669"/>
    <property type="project" value="InterPro"/>
</dbReference>
<dbReference type="Proteomes" id="UP000501690">
    <property type="component" value="Linkage Group LG4"/>
</dbReference>
<dbReference type="GO" id="GO:0030295">
    <property type="term" value="F:protein kinase activator activity"/>
    <property type="evidence" value="ECO:0007669"/>
    <property type="project" value="TreeGrafter"/>
</dbReference>
<sequence>MMMMEEEEDMEIEEPLMFVAHEIDLDYEFDAVRFFDFSVQETPDQALQAQQWFQSAVSYPPSPFVAKLVVREDESEGLECATTVHGAKPNNVPSGIGFLRSVFHYDGGSKGGDESGNISALLSGVPRDVNGNLLQVTPGLTFSSKTINGNLSSKVKSAAMKGSTLMKPTASQLAKQNRPHQIVSSRFQKVQDGNKKMNSSTSFGIECQAAKRQKLEGGSLHKVGDVKQHVNFVHKAPKKVASVDQNYGHSKLKITIPREPDLETAHRAQRIRPKNAAEAEVVTVAAPRFKARPLNRKILNAPSLPFSKRSTPRLPEFQEFHLKTQERAMQHTSASSSSSLHCNDSNKDLDKSTTVSAQENRIGDLRRPSAMGAPKHDGLDFAHSFKARPLNKKILSSKGDIGVFRNRKQETTVPMEFNFHTEKRIQHNPPIELFSKMSLTSEVHSNNGSHLKLPRHSKVFREDSKENIGSSFQGNAKETPFIFGGKQIHSRREGCDPEAGTLFTARRYYYIAESNMRQQLSQILFFSTQDLKKFAVWTEPAKDILLSSELSNLNI</sequence>
<dbReference type="GO" id="GO:0005880">
    <property type="term" value="C:nuclear microtubule"/>
    <property type="evidence" value="ECO:0007669"/>
    <property type="project" value="TreeGrafter"/>
</dbReference>
<protein>
    <recommendedName>
        <fullName evidence="2">TPX2 central domain-containing protein</fullName>
    </recommendedName>
</protein>
<feature type="region of interest" description="Disordered" evidence="1">
    <location>
        <begin position="326"/>
        <end position="377"/>
    </location>
</feature>
<evidence type="ECO:0000256" key="1">
    <source>
        <dbReference type="SAM" id="MobiDB-lite"/>
    </source>
</evidence>
<dbReference type="GO" id="GO:0008017">
    <property type="term" value="F:microtubule binding"/>
    <property type="evidence" value="ECO:0007669"/>
    <property type="project" value="TreeGrafter"/>
</dbReference>
<dbReference type="PANTHER" id="PTHR14326">
    <property type="entry name" value="TARGETING PROTEIN FOR XKLP2"/>
    <property type="match status" value="1"/>
</dbReference>
<evidence type="ECO:0000313" key="3">
    <source>
        <dbReference type="EMBL" id="QCD91609.1"/>
    </source>
</evidence>
<organism evidence="3 4">
    <name type="scientific">Vigna unguiculata</name>
    <name type="common">Cowpea</name>
    <dbReference type="NCBI Taxonomy" id="3917"/>
    <lineage>
        <taxon>Eukaryota</taxon>
        <taxon>Viridiplantae</taxon>
        <taxon>Streptophyta</taxon>
        <taxon>Embryophyta</taxon>
        <taxon>Tracheophyta</taxon>
        <taxon>Spermatophyta</taxon>
        <taxon>Magnoliopsida</taxon>
        <taxon>eudicotyledons</taxon>
        <taxon>Gunneridae</taxon>
        <taxon>Pentapetalae</taxon>
        <taxon>rosids</taxon>
        <taxon>fabids</taxon>
        <taxon>Fabales</taxon>
        <taxon>Fabaceae</taxon>
        <taxon>Papilionoideae</taxon>
        <taxon>50 kb inversion clade</taxon>
        <taxon>NPAAA clade</taxon>
        <taxon>indigoferoid/millettioid clade</taxon>
        <taxon>Phaseoleae</taxon>
        <taxon>Vigna</taxon>
    </lineage>
</organism>
<name>A0A4D6LRJ3_VIGUN</name>
<dbReference type="PANTHER" id="PTHR14326:SF15">
    <property type="entry name" value="OS06G0130200 PROTEIN"/>
    <property type="match status" value="1"/>
</dbReference>
<dbReference type="InterPro" id="IPR027330">
    <property type="entry name" value="TPX2_central_dom"/>
</dbReference>
<dbReference type="Pfam" id="PF12214">
    <property type="entry name" value="TPX2_importin"/>
    <property type="match status" value="1"/>
</dbReference>
<evidence type="ECO:0000259" key="2">
    <source>
        <dbReference type="Pfam" id="PF12214"/>
    </source>
</evidence>
<reference evidence="3 4" key="1">
    <citation type="submission" date="2019-04" db="EMBL/GenBank/DDBJ databases">
        <title>An improved genome assembly and genetic linkage map for asparagus bean, Vigna unguiculata ssp. sesquipedialis.</title>
        <authorList>
            <person name="Xia Q."/>
            <person name="Zhang R."/>
            <person name="Dong Y."/>
        </authorList>
    </citation>
    <scope>NUCLEOTIDE SEQUENCE [LARGE SCALE GENOMIC DNA]</scope>
    <source>
        <tissue evidence="3">Leaf</tissue>
    </source>
</reference>
<gene>
    <name evidence="3" type="ORF">DEO72_LG4g2575</name>
</gene>
<evidence type="ECO:0000313" key="4">
    <source>
        <dbReference type="Proteomes" id="UP000501690"/>
    </source>
</evidence>
<keyword evidence="4" id="KW-1185">Reference proteome</keyword>
<dbReference type="InterPro" id="IPR009675">
    <property type="entry name" value="TPX2_fam"/>
</dbReference>
<dbReference type="AlphaFoldDB" id="A0A4D6LRJ3"/>
<dbReference type="GO" id="GO:0090307">
    <property type="term" value="P:mitotic spindle assembly"/>
    <property type="evidence" value="ECO:0007669"/>
    <property type="project" value="TreeGrafter"/>
</dbReference>
<proteinExistence type="predicted"/>